<comment type="caution">
    <text evidence="3">The sequence shown here is derived from an EMBL/GenBank/DDBJ whole genome shotgun (WGS) entry which is preliminary data.</text>
</comment>
<sequence>MYTLAVLSIAVLAGQTAATPVDVAGAAPLLAHFRRQGIATLDPGSIPAQCDSQCGSVINSINTCPDITCLCSDTVNKGLYNCFECGLSLEPDASLLSQAQKTLTQFENTCNQAGVPGVQLSSLTLTMPSGTVAAPSGTAGSGSTAVSIPVTSNLAGTTNTYVGTVNTVLPAPTTAVITVGSAATPSSSSSALNPLARNGAGVAGVSFASVAGVVGVAMVVLS</sequence>
<dbReference type="Proteomes" id="UP000230002">
    <property type="component" value="Unassembled WGS sequence"/>
</dbReference>
<keyword evidence="1" id="KW-0812">Transmembrane</keyword>
<evidence type="ECO:0008006" key="5">
    <source>
        <dbReference type="Google" id="ProtNLM"/>
    </source>
</evidence>
<feature type="transmembrane region" description="Helical" evidence="1">
    <location>
        <begin position="199"/>
        <end position="221"/>
    </location>
</feature>
<accession>A0A2G8SLP1</accession>
<evidence type="ECO:0000256" key="2">
    <source>
        <dbReference type="SAM" id="SignalP"/>
    </source>
</evidence>
<keyword evidence="2" id="KW-0732">Signal</keyword>
<keyword evidence="1" id="KW-0472">Membrane</keyword>
<reference evidence="3 4" key="1">
    <citation type="journal article" date="2015" name="Sci. Rep.">
        <title>Chromosome-level genome map provides insights into diverse defense mechanisms in the medicinal fungus Ganoderma sinense.</title>
        <authorList>
            <person name="Zhu Y."/>
            <person name="Xu J."/>
            <person name="Sun C."/>
            <person name="Zhou S."/>
            <person name="Xu H."/>
            <person name="Nelson D.R."/>
            <person name="Qian J."/>
            <person name="Song J."/>
            <person name="Luo H."/>
            <person name="Xiang L."/>
            <person name="Li Y."/>
            <person name="Xu Z."/>
            <person name="Ji A."/>
            <person name="Wang L."/>
            <person name="Lu S."/>
            <person name="Hayward A."/>
            <person name="Sun W."/>
            <person name="Li X."/>
            <person name="Schwartz D.C."/>
            <person name="Wang Y."/>
            <person name="Chen S."/>
        </authorList>
    </citation>
    <scope>NUCLEOTIDE SEQUENCE [LARGE SCALE GENOMIC DNA]</scope>
    <source>
        <strain evidence="3 4">ZZ0214-1</strain>
    </source>
</reference>
<dbReference type="AlphaFoldDB" id="A0A2G8SLP1"/>
<evidence type="ECO:0000313" key="3">
    <source>
        <dbReference type="EMBL" id="PIL34684.1"/>
    </source>
</evidence>
<dbReference type="STRING" id="1077348.A0A2G8SLP1"/>
<organism evidence="3 4">
    <name type="scientific">Ganoderma sinense ZZ0214-1</name>
    <dbReference type="NCBI Taxonomy" id="1077348"/>
    <lineage>
        <taxon>Eukaryota</taxon>
        <taxon>Fungi</taxon>
        <taxon>Dikarya</taxon>
        <taxon>Basidiomycota</taxon>
        <taxon>Agaricomycotina</taxon>
        <taxon>Agaricomycetes</taxon>
        <taxon>Polyporales</taxon>
        <taxon>Polyporaceae</taxon>
        <taxon>Ganoderma</taxon>
    </lineage>
</organism>
<keyword evidence="1" id="KW-1133">Transmembrane helix</keyword>
<gene>
    <name evidence="3" type="ORF">GSI_03464</name>
</gene>
<feature type="signal peptide" evidence="2">
    <location>
        <begin position="1"/>
        <end position="18"/>
    </location>
</feature>
<protein>
    <recommendedName>
        <fullName evidence="5">Extracellular membrane protein CFEM domain-containing protein</fullName>
    </recommendedName>
</protein>
<proteinExistence type="predicted"/>
<dbReference type="OrthoDB" id="2753410at2759"/>
<name>A0A2G8SLP1_9APHY</name>
<dbReference type="EMBL" id="AYKW01000005">
    <property type="protein sequence ID" value="PIL34684.1"/>
    <property type="molecule type" value="Genomic_DNA"/>
</dbReference>
<keyword evidence="4" id="KW-1185">Reference proteome</keyword>
<feature type="chain" id="PRO_5013681439" description="Extracellular membrane protein CFEM domain-containing protein" evidence="2">
    <location>
        <begin position="19"/>
        <end position="222"/>
    </location>
</feature>
<evidence type="ECO:0000256" key="1">
    <source>
        <dbReference type="SAM" id="Phobius"/>
    </source>
</evidence>
<evidence type="ECO:0000313" key="4">
    <source>
        <dbReference type="Proteomes" id="UP000230002"/>
    </source>
</evidence>